<sequence>MSNELIEIEEGEIMPARKRPQQGDLDITPMIDITFLLLIFFIVTSNLQKQTAAQMPQAKHGTTVSSLESAVITMTANEAEGRAVVYLGDGITPEARVEETDLNRQEEEITQYVERSFAGTTESGVPKRHLLIKADGKVPYGEVERVALAATRSGVVGTVERLYLGVQEKE</sequence>
<feature type="region of interest" description="Disordered" evidence="8">
    <location>
        <begin position="1"/>
        <end position="22"/>
    </location>
</feature>
<evidence type="ECO:0000313" key="11">
    <source>
        <dbReference type="Proteomes" id="UP000318626"/>
    </source>
</evidence>
<evidence type="ECO:0000256" key="4">
    <source>
        <dbReference type="ARBA" id="ARBA00022692"/>
    </source>
</evidence>
<evidence type="ECO:0000256" key="9">
    <source>
        <dbReference type="SAM" id="Phobius"/>
    </source>
</evidence>
<dbReference type="RefSeq" id="WP_144972431.1">
    <property type="nucleotide sequence ID" value="NZ_CP036289.1"/>
</dbReference>
<dbReference type="GO" id="GO:0015031">
    <property type="term" value="P:protein transport"/>
    <property type="evidence" value="ECO:0007669"/>
    <property type="project" value="UniProtKB-KW"/>
</dbReference>
<evidence type="ECO:0000313" key="10">
    <source>
        <dbReference type="EMBL" id="QDU75223.1"/>
    </source>
</evidence>
<keyword evidence="11" id="KW-1185">Reference proteome</keyword>
<evidence type="ECO:0000256" key="5">
    <source>
        <dbReference type="ARBA" id="ARBA00022989"/>
    </source>
</evidence>
<name>A0A518C7L6_9BACT</name>
<dbReference type="KEGG" id="bvo:Pan97_22480"/>
<keyword evidence="7" id="KW-0653">Protein transport</keyword>
<dbReference type="PANTHER" id="PTHR30558:SF3">
    <property type="entry name" value="BIOPOLYMER TRANSPORT PROTEIN EXBD-RELATED"/>
    <property type="match status" value="1"/>
</dbReference>
<comment type="similarity">
    <text evidence="2 7">Belongs to the ExbD/TolR family.</text>
</comment>
<dbReference type="Proteomes" id="UP000318626">
    <property type="component" value="Chromosome"/>
</dbReference>
<feature type="compositionally biased region" description="Acidic residues" evidence="8">
    <location>
        <begin position="1"/>
        <end position="12"/>
    </location>
</feature>
<evidence type="ECO:0000256" key="2">
    <source>
        <dbReference type="ARBA" id="ARBA00005811"/>
    </source>
</evidence>
<dbReference type="Pfam" id="PF02472">
    <property type="entry name" value="ExbD"/>
    <property type="match status" value="1"/>
</dbReference>
<proteinExistence type="inferred from homology"/>
<evidence type="ECO:0000256" key="8">
    <source>
        <dbReference type="SAM" id="MobiDB-lite"/>
    </source>
</evidence>
<gene>
    <name evidence="10" type="ORF">Pan97_22480</name>
</gene>
<organism evidence="10 11">
    <name type="scientific">Bremerella volcania</name>
    <dbReference type="NCBI Taxonomy" id="2527984"/>
    <lineage>
        <taxon>Bacteria</taxon>
        <taxon>Pseudomonadati</taxon>
        <taxon>Planctomycetota</taxon>
        <taxon>Planctomycetia</taxon>
        <taxon>Pirellulales</taxon>
        <taxon>Pirellulaceae</taxon>
        <taxon>Bremerella</taxon>
    </lineage>
</organism>
<dbReference type="EMBL" id="CP036289">
    <property type="protein sequence ID" value="QDU75223.1"/>
    <property type="molecule type" value="Genomic_DNA"/>
</dbReference>
<feature type="transmembrane region" description="Helical" evidence="9">
    <location>
        <begin position="27"/>
        <end position="47"/>
    </location>
</feature>
<accession>A0A518C7L6</accession>
<dbReference type="AlphaFoldDB" id="A0A518C7L6"/>
<reference evidence="11" key="1">
    <citation type="submission" date="2019-02" db="EMBL/GenBank/DDBJ databases">
        <title>Deep-cultivation of Planctomycetes and their phenomic and genomic characterization uncovers novel biology.</title>
        <authorList>
            <person name="Wiegand S."/>
            <person name="Jogler M."/>
            <person name="Boedeker C."/>
            <person name="Pinto D."/>
            <person name="Vollmers J."/>
            <person name="Rivas-Marin E."/>
            <person name="Kohn T."/>
            <person name="Peeters S.H."/>
            <person name="Heuer A."/>
            <person name="Rast P."/>
            <person name="Oberbeckmann S."/>
            <person name="Bunk B."/>
            <person name="Jeske O."/>
            <person name="Meyerdierks A."/>
            <person name="Storesund J.E."/>
            <person name="Kallscheuer N."/>
            <person name="Luecker S."/>
            <person name="Lage O.M."/>
            <person name="Pohl T."/>
            <person name="Merkel B.J."/>
            <person name="Hornburger P."/>
            <person name="Mueller R.-W."/>
            <person name="Bruemmer F."/>
            <person name="Labrenz M."/>
            <person name="Spormann A.M."/>
            <person name="Op den Camp H."/>
            <person name="Overmann J."/>
            <person name="Amann R."/>
            <person name="Jetten M.S.M."/>
            <person name="Mascher T."/>
            <person name="Medema M.H."/>
            <person name="Devos D.P."/>
            <person name="Kaster A.-K."/>
            <person name="Ovreas L."/>
            <person name="Rohde M."/>
            <person name="Galperin M.Y."/>
            <person name="Jogler C."/>
        </authorList>
    </citation>
    <scope>NUCLEOTIDE SEQUENCE [LARGE SCALE GENOMIC DNA]</scope>
    <source>
        <strain evidence="11">Pan97</strain>
    </source>
</reference>
<dbReference type="GO" id="GO:0005886">
    <property type="term" value="C:plasma membrane"/>
    <property type="evidence" value="ECO:0007669"/>
    <property type="project" value="UniProtKB-SubCell"/>
</dbReference>
<evidence type="ECO:0000256" key="1">
    <source>
        <dbReference type="ARBA" id="ARBA00004162"/>
    </source>
</evidence>
<keyword evidence="3" id="KW-1003">Cell membrane</keyword>
<dbReference type="GO" id="GO:0022857">
    <property type="term" value="F:transmembrane transporter activity"/>
    <property type="evidence" value="ECO:0007669"/>
    <property type="project" value="InterPro"/>
</dbReference>
<evidence type="ECO:0000256" key="3">
    <source>
        <dbReference type="ARBA" id="ARBA00022475"/>
    </source>
</evidence>
<protein>
    <submittedName>
        <fullName evidence="10">Biopolymer transport protein ExbD/TolR</fullName>
    </submittedName>
</protein>
<evidence type="ECO:0000256" key="7">
    <source>
        <dbReference type="RuleBase" id="RU003879"/>
    </source>
</evidence>
<dbReference type="PANTHER" id="PTHR30558">
    <property type="entry name" value="EXBD MEMBRANE COMPONENT OF PMF-DRIVEN MACROMOLECULE IMPORT SYSTEM"/>
    <property type="match status" value="1"/>
</dbReference>
<keyword evidence="7" id="KW-0813">Transport</keyword>
<keyword evidence="6 9" id="KW-0472">Membrane</keyword>
<keyword evidence="4 7" id="KW-0812">Transmembrane</keyword>
<comment type="subcellular location">
    <subcellularLocation>
        <location evidence="1">Cell membrane</location>
        <topology evidence="1">Single-pass membrane protein</topology>
    </subcellularLocation>
    <subcellularLocation>
        <location evidence="7">Cell membrane</location>
        <topology evidence="7">Single-pass type II membrane protein</topology>
    </subcellularLocation>
</comment>
<dbReference type="OrthoDB" id="9793581at2"/>
<evidence type="ECO:0000256" key="6">
    <source>
        <dbReference type="ARBA" id="ARBA00023136"/>
    </source>
</evidence>
<keyword evidence="5 9" id="KW-1133">Transmembrane helix</keyword>
<dbReference type="InterPro" id="IPR003400">
    <property type="entry name" value="ExbD"/>
</dbReference>